<evidence type="ECO:0000313" key="2">
    <source>
        <dbReference type="EMBL" id="MFL0250531.1"/>
    </source>
</evidence>
<dbReference type="GO" id="GO:0016787">
    <property type="term" value="F:hydrolase activity"/>
    <property type="evidence" value="ECO:0007669"/>
    <property type="project" value="UniProtKB-KW"/>
</dbReference>
<dbReference type="InterPro" id="IPR035490">
    <property type="entry name" value="GlmS/FrlB_SIS"/>
</dbReference>
<keyword evidence="2" id="KW-0378">Hydrolase</keyword>
<dbReference type="SUPFAM" id="SSF53697">
    <property type="entry name" value="SIS domain"/>
    <property type="match status" value="1"/>
</dbReference>
<dbReference type="RefSeq" id="WP_406787196.1">
    <property type="nucleotide sequence ID" value="NZ_JBJIAA010000006.1"/>
</dbReference>
<dbReference type="Proteomes" id="UP001623592">
    <property type="component" value="Unassembled WGS sequence"/>
</dbReference>
<dbReference type="PANTHER" id="PTHR10937:SF14">
    <property type="entry name" value="FRUCTOSELYSINE 6-PHOSPHATE DEGLYCASE"/>
    <property type="match status" value="1"/>
</dbReference>
<sequence>MLNFDVQRFLNVTKGATGLRRKIEDIADEITEKGYKNIFLIGSGGSVAIMYPFEYILNSNSNIEVHAKIAAELILMDHKHLNKDSIAIFSSLSGTTKETVAAAKYCKEKGVTTISLVGELDTPLAKVSDYVLVNYAENDNASDSIYIQLYLLIFRLMNKRGEFDKYDEFASQIEKMPEILIQVKEATENKAEAFANKYKDEAYHMVVASGNLWGEAYSYAMCVLEEMQWIHAKSIHSAEFFHGTLEMVDENTSIIIMKGEDETRPLTERVEKFVNKVSKKVSIFDTKKYELTGINEEFRKYLSPIVIASLFERISIHLEDKRKHPLSLRKYYRKVEY</sequence>
<dbReference type="EMBL" id="JBJIAA010000006">
    <property type="protein sequence ID" value="MFL0250531.1"/>
    <property type="molecule type" value="Genomic_DNA"/>
</dbReference>
<feature type="domain" description="SIS" evidence="1">
    <location>
        <begin position="26"/>
        <end position="162"/>
    </location>
</feature>
<keyword evidence="3" id="KW-1185">Reference proteome</keyword>
<evidence type="ECO:0000259" key="1">
    <source>
        <dbReference type="PROSITE" id="PS51464"/>
    </source>
</evidence>
<dbReference type="PANTHER" id="PTHR10937">
    <property type="entry name" value="GLUCOSAMINE--FRUCTOSE-6-PHOSPHATE AMINOTRANSFERASE, ISOMERIZING"/>
    <property type="match status" value="1"/>
</dbReference>
<dbReference type="InterPro" id="IPR001347">
    <property type="entry name" value="SIS_dom"/>
</dbReference>
<evidence type="ECO:0000313" key="3">
    <source>
        <dbReference type="Proteomes" id="UP001623592"/>
    </source>
</evidence>
<dbReference type="InterPro" id="IPR035488">
    <property type="entry name" value="FrlB_SIS"/>
</dbReference>
<organism evidence="2 3">
    <name type="scientific">Clostridium neuense</name>
    <dbReference type="NCBI Taxonomy" id="1728934"/>
    <lineage>
        <taxon>Bacteria</taxon>
        <taxon>Bacillati</taxon>
        <taxon>Bacillota</taxon>
        <taxon>Clostridia</taxon>
        <taxon>Eubacteriales</taxon>
        <taxon>Clostridiaceae</taxon>
        <taxon>Clostridium</taxon>
    </lineage>
</organism>
<comment type="caution">
    <text evidence="2">The sequence shown here is derived from an EMBL/GenBank/DDBJ whole genome shotgun (WGS) entry which is preliminary data.</text>
</comment>
<dbReference type="EC" id="3.5.-.-" evidence="2"/>
<gene>
    <name evidence="2" type="ORF">ACJDT4_08865</name>
</gene>
<dbReference type="CDD" id="cd05009">
    <property type="entry name" value="SIS_GlmS_GlmD_2"/>
    <property type="match status" value="1"/>
</dbReference>
<dbReference type="InterPro" id="IPR046348">
    <property type="entry name" value="SIS_dom_sf"/>
</dbReference>
<dbReference type="Gene3D" id="3.40.50.10490">
    <property type="entry name" value="Glucose-6-phosphate isomerase like protein, domain 1"/>
    <property type="match status" value="2"/>
</dbReference>
<accession>A0ABW8TDX4</accession>
<dbReference type="CDD" id="cd05710">
    <property type="entry name" value="SIS_1"/>
    <property type="match status" value="1"/>
</dbReference>
<dbReference type="PROSITE" id="PS51464">
    <property type="entry name" value="SIS"/>
    <property type="match status" value="1"/>
</dbReference>
<proteinExistence type="predicted"/>
<dbReference type="InterPro" id="IPR024713">
    <property type="entry name" value="Fructosamine_deglycase_FrlB"/>
</dbReference>
<name>A0ABW8TDX4_9CLOT</name>
<dbReference type="PIRSF" id="PIRSF009290">
    <property type="entry name" value="FrlB"/>
    <property type="match status" value="1"/>
</dbReference>
<dbReference type="Pfam" id="PF01380">
    <property type="entry name" value="SIS"/>
    <property type="match status" value="1"/>
</dbReference>
<reference evidence="2 3" key="1">
    <citation type="submission" date="2024-11" db="EMBL/GenBank/DDBJ databases">
        <authorList>
            <person name="Heng Y.C."/>
            <person name="Lim A.C.H."/>
            <person name="Lee J.K.Y."/>
            <person name="Kittelmann S."/>
        </authorList>
    </citation>
    <scope>NUCLEOTIDE SEQUENCE [LARGE SCALE GENOMIC DNA]</scope>
    <source>
        <strain evidence="2 3">WILCCON 0114</strain>
    </source>
</reference>
<protein>
    <submittedName>
        <fullName evidence="2">SIS domain-containing protein</fullName>
        <ecNumber evidence="2">3.5.-.-</ecNumber>
    </submittedName>
</protein>